<sequence length="248" mass="26443">MDQIRTQRLPDTAPQLGRLPLFAGADPLALARAETEARCEDHAAGTMVLDFDCPSTEVRLVLRGGPLRVLLRTTGGREKIVAEIGPGGFFGELAAIAGPAAPPSAGIRALHQVRLCILPGQAFMDLVLASPPVAHRLLAVLAERIRSQNRRLLEYAALTTRHRLCAELLRLARPRPPELGGGLAISPPPGRPELAARIGARHEAVSRELTELVRLGVLAVGPRAIVVADEAALRREVAAGMEAAKRLT</sequence>
<dbReference type="InterPro" id="IPR018490">
    <property type="entry name" value="cNMP-bd_dom_sf"/>
</dbReference>
<feature type="domain" description="Cyclic nucleotide-binding" evidence="4">
    <location>
        <begin position="60"/>
        <end position="144"/>
    </location>
</feature>
<name>A0A4R4D4T9_9PROT</name>
<keyword evidence="3" id="KW-0804">Transcription</keyword>
<dbReference type="PANTHER" id="PTHR24567:SF26">
    <property type="entry name" value="REGULATORY PROTEIN YEIL"/>
    <property type="match status" value="1"/>
</dbReference>
<dbReference type="RefSeq" id="WP_132296405.1">
    <property type="nucleotide sequence ID" value="NZ_SKBM01000039.1"/>
</dbReference>
<dbReference type="InterPro" id="IPR050397">
    <property type="entry name" value="Env_Response_Regulators"/>
</dbReference>
<evidence type="ECO:0000256" key="3">
    <source>
        <dbReference type="ARBA" id="ARBA00023163"/>
    </source>
</evidence>
<dbReference type="Gene3D" id="1.10.10.10">
    <property type="entry name" value="Winged helix-like DNA-binding domain superfamily/Winged helix DNA-binding domain"/>
    <property type="match status" value="1"/>
</dbReference>
<dbReference type="Gene3D" id="2.60.120.10">
    <property type="entry name" value="Jelly Rolls"/>
    <property type="match status" value="1"/>
</dbReference>
<evidence type="ECO:0000256" key="2">
    <source>
        <dbReference type="ARBA" id="ARBA00023125"/>
    </source>
</evidence>
<keyword evidence="1" id="KW-0805">Transcription regulation</keyword>
<evidence type="ECO:0000259" key="4">
    <source>
        <dbReference type="PROSITE" id="PS50042"/>
    </source>
</evidence>
<dbReference type="PROSITE" id="PS50042">
    <property type="entry name" value="CNMP_BINDING_3"/>
    <property type="match status" value="1"/>
</dbReference>
<dbReference type="Pfam" id="PF13545">
    <property type="entry name" value="HTH_Crp_2"/>
    <property type="match status" value="1"/>
</dbReference>
<evidence type="ECO:0000313" key="6">
    <source>
        <dbReference type="Proteomes" id="UP000295023"/>
    </source>
</evidence>
<dbReference type="EMBL" id="SKBM01000039">
    <property type="protein sequence ID" value="TCZ53412.1"/>
    <property type="molecule type" value="Genomic_DNA"/>
</dbReference>
<protein>
    <submittedName>
        <fullName evidence="5">Crp/Fnr family transcriptional regulator</fullName>
    </submittedName>
</protein>
<dbReference type="GO" id="GO:0003677">
    <property type="term" value="F:DNA binding"/>
    <property type="evidence" value="ECO:0007669"/>
    <property type="project" value="UniProtKB-KW"/>
</dbReference>
<dbReference type="PANTHER" id="PTHR24567">
    <property type="entry name" value="CRP FAMILY TRANSCRIPTIONAL REGULATORY PROTEIN"/>
    <property type="match status" value="1"/>
</dbReference>
<dbReference type="Pfam" id="PF00027">
    <property type="entry name" value="cNMP_binding"/>
    <property type="match status" value="1"/>
</dbReference>
<organism evidence="5 6">
    <name type="scientific">Roseicella aquatilis</name>
    <dbReference type="NCBI Taxonomy" id="2527868"/>
    <lineage>
        <taxon>Bacteria</taxon>
        <taxon>Pseudomonadati</taxon>
        <taxon>Pseudomonadota</taxon>
        <taxon>Alphaproteobacteria</taxon>
        <taxon>Acetobacterales</taxon>
        <taxon>Roseomonadaceae</taxon>
        <taxon>Roseicella</taxon>
    </lineage>
</organism>
<dbReference type="OrthoDB" id="3182344at2"/>
<dbReference type="InterPro" id="IPR012318">
    <property type="entry name" value="HTH_CRP"/>
</dbReference>
<dbReference type="GO" id="GO:0003700">
    <property type="term" value="F:DNA-binding transcription factor activity"/>
    <property type="evidence" value="ECO:0007669"/>
    <property type="project" value="TreeGrafter"/>
</dbReference>
<dbReference type="SMART" id="SM00100">
    <property type="entry name" value="cNMP"/>
    <property type="match status" value="1"/>
</dbReference>
<dbReference type="AlphaFoldDB" id="A0A4R4D4T9"/>
<dbReference type="CDD" id="cd00038">
    <property type="entry name" value="CAP_ED"/>
    <property type="match status" value="1"/>
</dbReference>
<keyword evidence="6" id="KW-1185">Reference proteome</keyword>
<dbReference type="SMART" id="SM00419">
    <property type="entry name" value="HTH_CRP"/>
    <property type="match status" value="1"/>
</dbReference>
<comment type="caution">
    <text evidence="5">The sequence shown here is derived from an EMBL/GenBank/DDBJ whole genome shotgun (WGS) entry which is preliminary data.</text>
</comment>
<dbReference type="InterPro" id="IPR036390">
    <property type="entry name" value="WH_DNA-bd_sf"/>
</dbReference>
<dbReference type="GO" id="GO:0005829">
    <property type="term" value="C:cytosol"/>
    <property type="evidence" value="ECO:0007669"/>
    <property type="project" value="TreeGrafter"/>
</dbReference>
<dbReference type="SUPFAM" id="SSF46785">
    <property type="entry name" value="Winged helix' DNA-binding domain"/>
    <property type="match status" value="1"/>
</dbReference>
<evidence type="ECO:0000256" key="1">
    <source>
        <dbReference type="ARBA" id="ARBA00023015"/>
    </source>
</evidence>
<dbReference type="Proteomes" id="UP000295023">
    <property type="component" value="Unassembled WGS sequence"/>
</dbReference>
<dbReference type="InterPro" id="IPR014710">
    <property type="entry name" value="RmlC-like_jellyroll"/>
</dbReference>
<dbReference type="InterPro" id="IPR000595">
    <property type="entry name" value="cNMP-bd_dom"/>
</dbReference>
<evidence type="ECO:0000313" key="5">
    <source>
        <dbReference type="EMBL" id="TCZ53412.1"/>
    </source>
</evidence>
<proteinExistence type="predicted"/>
<keyword evidence="2" id="KW-0238">DNA-binding</keyword>
<dbReference type="InterPro" id="IPR036388">
    <property type="entry name" value="WH-like_DNA-bd_sf"/>
</dbReference>
<gene>
    <name evidence="5" type="ORF">EXY23_24795</name>
</gene>
<accession>A0A4R4D4T9</accession>
<reference evidence="5 6" key="1">
    <citation type="submission" date="2019-03" db="EMBL/GenBank/DDBJ databases">
        <title>Paracraurococcus aquatilis NE82 genome sequence.</title>
        <authorList>
            <person name="Zhao Y."/>
            <person name="Du Z."/>
        </authorList>
    </citation>
    <scope>NUCLEOTIDE SEQUENCE [LARGE SCALE GENOMIC DNA]</scope>
    <source>
        <strain evidence="5 6">NE82</strain>
    </source>
</reference>
<dbReference type="SUPFAM" id="SSF51206">
    <property type="entry name" value="cAMP-binding domain-like"/>
    <property type="match status" value="1"/>
</dbReference>